<protein>
    <submittedName>
        <fullName evidence="1">Uncharacterized protein</fullName>
    </submittedName>
</protein>
<dbReference type="Proteomes" id="UP000000663">
    <property type="component" value="Chromosome"/>
</dbReference>
<reference evidence="1 2" key="1">
    <citation type="journal article" date="2006" name="Science">
        <title>Genome of rice cluster I archaea -- the key methane producers in the rice rhizosphere.</title>
        <authorList>
            <person name="Erkel C."/>
            <person name="Kube M."/>
            <person name="Reinhardt R."/>
            <person name="Liesack W."/>
        </authorList>
    </citation>
    <scope>NUCLEOTIDE SEQUENCE [LARGE SCALE GENOMIC DNA]</scope>
    <source>
        <strain evidence="2">DSM 22066 / NBRC 105507 / MRE50</strain>
    </source>
</reference>
<proteinExistence type="predicted"/>
<organism evidence="1 2">
    <name type="scientific">Methanocella arvoryzae (strain DSM 22066 / NBRC 105507 / MRE50)</name>
    <dbReference type="NCBI Taxonomy" id="351160"/>
    <lineage>
        <taxon>Archaea</taxon>
        <taxon>Methanobacteriati</taxon>
        <taxon>Methanobacteriota</taxon>
        <taxon>Stenosarchaea group</taxon>
        <taxon>Methanomicrobia</taxon>
        <taxon>Methanocellales</taxon>
        <taxon>Methanocellaceae</taxon>
        <taxon>Methanocella</taxon>
    </lineage>
</organism>
<evidence type="ECO:0000313" key="2">
    <source>
        <dbReference type="Proteomes" id="UP000000663"/>
    </source>
</evidence>
<dbReference type="STRING" id="351160.LRC329"/>
<dbReference type="AlphaFoldDB" id="Q0W8J1"/>
<dbReference type="EMBL" id="AM114193">
    <property type="protein sequence ID" value="CAJ35302.1"/>
    <property type="molecule type" value="Genomic_DNA"/>
</dbReference>
<dbReference type="KEGG" id="rci:LRC329"/>
<sequence>MPMEKVYKFLIAGLVVGLLVAAIGTYAVTTAMQQPESDCGDCHEGHGSVVAPDVNVNGTIMLTGDTHADEFVPVADIFKLKQREVKTLVAQDGEGIPSTGTPVMDFLKAHSVTEFDYLVMYADDFVLILNRSEITEDTVFVPMEYSVRVLSSNMPIAAWLKNIKTIVVVGDGGDSVKLNDKKITFGQMLDNGVETMPVSKKTIGYTYQDTNYQYETGYVVTGISLKSLLLKEGYTDFTTVTIDGEEISRDQVLKGTHFLTRDGGKIKLASQIKNRQNWPDVETIVVA</sequence>
<accession>Q0W8J1</accession>
<dbReference type="eggNOG" id="arCOG12603">
    <property type="taxonomic scope" value="Archaea"/>
</dbReference>
<name>Q0W8J1_METAR</name>
<keyword evidence="2" id="KW-1185">Reference proteome</keyword>
<evidence type="ECO:0000313" key="1">
    <source>
        <dbReference type="EMBL" id="CAJ35302.1"/>
    </source>
</evidence>
<dbReference type="PATRIC" id="fig|351160.9.peg.2950"/>
<gene>
    <name evidence="1" type="ORF">LRC329</name>
</gene>